<feature type="region of interest" description="Disordered" evidence="8">
    <location>
        <begin position="1"/>
        <end position="27"/>
    </location>
</feature>
<organism evidence="9">
    <name type="scientific">Menopon gallinae</name>
    <name type="common">poultry shaft louse</name>
    <dbReference type="NCBI Taxonomy" id="328185"/>
    <lineage>
        <taxon>Eukaryota</taxon>
        <taxon>Metazoa</taxon>
        <taxon>Ecdysozoa</taxon>
        <taxon>Arthropoda</taxon>
        <taxon>Hexapoda</taxon>
        <taxon>Insecta</taxon>
        <taxon>Pterygota</taxon>
        <taxon>Neoptera</taxon>
        <taxon>Paraneoptera</taxon>
        <taxon>Psocodea</taxon>
        <taxon>Troctomorpha</taxon>
        <taxon>Phthiraptera</taxon>
        <taxon>Amblycera</taxon>
        <taxon>Menoponidae</taxon>
        <taxon>Menopon</taxon>
    </lineage>
</organism>
<comment type="subcellular location">
    <subcellularLocation>
        <location evidence="1">Cytoplasm</location>
        <location evidence="1">Cytoskeleton</location>
    </subcellularLocation>
</comment>
<dbReference type="PANTHER" id="PTHR12442:SF22">
    <property type="entry name" value="CYTOPLASMIC DYNEIN 1 INTERMEDIATE CHAIN-RELATED"/>
    <property type="match status" value="1"/>
</dbReference>
<protein>
    <recommendedName>
        <fullName evidence="10">Cytoplasmic dynein 1 intermediate chain</fullName>
    </recommendedName>
</protein>
<dbReference type="InterPro" id="IPR001680">
    <property type="entry name" value="WD40_rpt"/>
</dbReference>
<feature type="region of interest" description="Disordered" evidence="8">
    <location>
        <begin position="130"/>
        <end position="150"/>
    </location>
</feature>
<keyword evidence="5" id="KW-0677">Repeat</keyword>
<gene>
    <name evidence="9" type="ORF">PYX00_010474</name>
</gene>
<dbReference type="Pfam" id="PF11540">
    <property type="entry name" value="Dynein_IC2"/>
    <property type="match status" value="1"/>
</dbReference>
<dbReference type="GO" id="GO:0005868">
    <property type="term" value="C:cytoplasmic dynein complex"/>
    <property type="evidence" value="ECO:0007669"/>
    <property type="project" value="InterPro"/>
</dbReference>
<evidence type="ECO:0000256" key="6">
    <source>
        <dbReference type="ARBA" id="ARBA00023212"/>
    </source>
</evidence>
<dbReference type="PANTHER" id="PTHR12442">
    <property type="entry name" value="DYNEIN INTERMEDIATE CHAIN"/>
    <property type="match status" value="1"/>
</dbReference>
<accession>A0AAW2HFP5</accession>
<dbReference type="InterPro" id="IPR025956">
    <property type="entry name" value="DYNC1I1/DYNC1I2"/>
</dbReference>
<dbReference type="InterPro" id="IPR015943">
    <property type="entry name" value="WD40/YVTN_repeat-like_dom_sf"/>
</dbReference>
<dbReference type="GO" id="GO:0010970">
    <property type="term" value="P:transport along microtubule"/>
    <property type="evidence" value="ECO:0007669"/>
    <property type="project" value="TreeGrafter"/>
</dbReference>
<feature type="repeat" description="WD" evidence="7">
    <location>
        <begin position="495"/>
        <end position="542"/>
    </location>
</feature>
<proteinExistence type="inferred from homology"/>
<feature type="compositionally biased region" description="Low complexity" evidence="8">
    <location>
        <begin position="68"/>
        <end position="77"/>
    </location>
</feature>
<dbReference type="InterPro" id="IPR050687">
    <property type="entry name" value="Dynein_IC"/>
</dbReference>
<evidence type="ECO:0000313" key="9">
    <source>
        <dbReference type="EMBL" id="KAL0268609.1"/>
    </source>
</evidence>
<evidence type="ECO:0000256" key="5">
    <source>
        <dbReference type="ARBA" id="ARBA00022737"/>
    </source>
</evidence>
<feature type="region of interest" description="Disordered" evidence="8">
    <location>
        <begin position="648"/>
        <end position="685"/>
    </location>
</feature>
<dbReference type="GO" id="GO:0045504">
    <property type="term" value="F:dynein heavy chain binding"/>
    <property type="evidence" value="ECO:0007669"/>
    <property type="project" value="TreeGrafter"/>
</dbReference>
<dbReference type="AlphaFoldDB" id="A0AAW2HFP5"/>
<feature type="compositionally biased region" description="Low complexity" evidence="8">
    <location>
        <begin position="656"/>
        <end position="685"/>
    </location>
</feature>
<feature type="region of interest" description="Disordered" evidence="8">
    <location>
        <begin position="68"/>
        <end position="109"/>
    </location>
</feature>
<evidence type="ECO:0008006" key="10">
    <source>
        <dbReference type="Google" id="ProtNLM"/>
    </source>
</evidence>
<dbReference type="SUPFAM" id="SSF50978">
    <property type="entry name" value="WD40 repeat-like"/>
    <property type="match status" value="1"/>
</dbReference>
<keyword evidence="6" id="KW-0206">Cytoskeleton</keyword>
<dbReference type="Gene3D" id="2.130.10.10">
    <property type="entry name" value="YVTN repeat-like/Quinoprotein amine dehydrogenase"/>
    <property type="match status" value="2"/>
</dbReference>
<evidence type="ECO:0000256" key="4">
    <source>
        <dbReference type="ARBA" id="ARBA00022574"/>
    </source>
</evidence>
<evidence type="ECO:0000256" key="2">
    <source>
        <dbReference type="ARBA" id="ARBA00011059"/>
    </source>
</evidence>
<dbReference type="PROSITE" id="PS50082">
    <property type="entry name" value="WD_REPEATS_2"/>
    <property type="match status" value="1"/>
</dbReference>
<dbReference type="FunFam" id="2.130.10.10:FF:000781">
    <property type="entry name" value="Cytoplasmic dynein intermediate chain"/>
    <property type="match status" value="1"/>
</dbReference>
<evidence type="ECO:0000256" key="7">
    <source>
        <dbReference type="PROSITE-ProRule" id="PRU00221"/>
    </source>
</evidence>
<evidence type="ECO:0000256" key="3">
    <source>
        <dbReference type="ARBA" id="ARBA00022490"/>
    </source>
</evidence>
<keyword evidence="3" id="KW-0963">Cytoplasm</keyword>
<feature type="compositionally biased region" description="Basic and acidic residues" evidence="8">
    <location>
        <begin position="17"/>
        <end position="27"/>
    </location>
</feature>
<comment type="similarity">
    <text evidence="2">Belongs to the dynein intermediate chain family.</text>
</comment>
<evidence type="ECO:0000256" key="8">
    <source>
        <dbReference type="SAM" id="MobiDB-lite"/>
    </source>
</evidence>
<dbReference type="Pfam" id="PF00400">
    <property type="entry name" value="WD40"/>
    <property type="match status" value="2"/>
</dbReference>
<dbReference type="GO" id="GO:0045503">
    <property type="term" value="F:dynein light chain binding"/>
    <property type="evidence" value="ECO:0007669"/>
    <property type="project" value="TreeGrafter"/>
</dbReference>
<sequence length="685" mass="75813">MSDRKAELDRKKAKLQAIRESKERKRRELELKNAEELAKTYPTGERDHIREVDEMLSSIGMAPVSDVLSSLSSNSSLPPEPDASTGTPPTSLAAAPSSIGSKSGGPRQLSIVRCGETNIPAKELIVYTKQTQTTTAGHERDGSSSSSSSLKGYVEDWWRPRKAHAFDYYVLTFDEMEAEDEESSLPHLDGFHSKLPPGILPHGLPQVKEVLPAVTSVETQKEKEKQPARELSEEEKQMIMLTEDFQRFIDRSGRIIERALAESSDIYTDYTGLLENEDGSDDKSSLRVVKNRWFSDDRWTRNRCVTSIDWSPQYPELLVASYHNNEDTPNDPDGVCLVWNMKFKKTTPEYIFHCQSAVTVATFASFQPNLILGGTYSGQIVLWDNRVQKRTPIQRTPLSSSAHTHPVYCLSIVGTQNAHNLISISTDGKMCSWSLDMLSAPQEVLDLQAKQKKAVAVTALAFPPNDVNNFVVGSEEGDVYQACRHGNKAGVIETYEGHQGPVTGLDVHNSQGSIDYSHLFVTSSFDWTIKLWSLKDNKPLYSFEHTGDYVYDVAWSPTHPSVFASVDGTGKLDLWNLNQDTEVPTAGVVVDGTPALNRVSWAPGGQYVTAGDYLGKIWVYEVGEALSQPRLDEWNIFMDTLQELKHNQADEEIEKAASSGYGSGPSSLSSLPTSLSPAPSISVGK</sequence>
<dbReference type="InterPro" id="IPR036322">
    <property type="entry name" value="WD40_repeat_dom_sf"/>
</dbReference>
<reference evidence="9" key="1">
    <citation type="journal article" date="2024" name="Gigascience">
        <title>Chromosome-level genome of the poultry shaft louse Menopon gallinae provides insight into the host-switching and adaptive evolution of parasitic lice.</title>
        <authorList>
            <person name="Xu Y."/>
            <person name="Ma L."/>
            <person name="Liu S."/>
            <person name="Liang Y."/>
            <person name="Liu Q."/>
            <person name="He Z."/>
            <person name="Tian L."/>
            <person name="Duan Y."/>
            <person name="Cai W."/>
            <person name="Li H."/>
            <person name="Song F."/>
        </authorList>
    </citation>
    <scope>NUCLEOTIDE SEQUENCE</scope>
    <source>
        <strain evidence="9">Cailab_2023a</strain>
    </source>
</reference>
<evidence type="ECO:0000256" key="1">
    <source>
        <dbReference type="ARBA" id="ARBA00004245"/>
    </source>
</evidence>
<dbReference type="SMART" id="SM00320">
    <property type="entry name" value="WD40"/>
    <property type="match status" value="6"/>
</dbReference>
<comment type="caution">
    <text evidence="9">The sequence shown here is derived from an EMBL/GenBank/DDBJ whole genome shotgun (WGS) entry which is preliminary data.</text>
</comment>
<keyword evidence="4 7" id="KW-0853">WD repeat</keyword>
<dbReference type="EMBL" id="JARGDH010000005">
    <property type="protein sequence ID" value="KAL0268609.1"/>
    <property type="molecule type" value="Genomic_DNA"/>
</dbReference>
<name>A0AAW2HFP5_9NEOP</name>
<feature type="compositionally biased region" description="Basic and acidic residues" evidence="8">
    <location>
        <begin position="1"/>
        <end position="10"/>
    </location>
</feature>